<feature type="active site" description="Nucleophile" evidence="11">
    <location>
        <position position="79"/>
    </location>
</feature>
<dbReference type="PROSITE" id="PS51273">
    <property type="entry name" value="GATASE_TYPE_1"/>
    <property type="match status" value="1"/>
</dbReference>
<comment type="function">
    <text evidence="11">IGPS catalyzes the conversion of PRFAR and glutamine to IGP, AICAR and glutamate. The HisH subunit catalyzes the hydrolysis of glutamine to glutamate and ammonia as part of the synthesis of IGP and AICAR. The resulting ammonia molecule is channeled to the active site of HisF.</text>
</comment>
<gene>
    <name evidence="11 13" type="primary">hisH</name>
    <name evidence="13" type="ORF">ACFORL_00615</name>
</gene>
<evidence type="ECO:0000256" key="3">
    <source>
        <dbReference type="ARBA" id="ARBA00022490"/>
    </source>
</evidence>
<dbReference type="EC" id="3.5.1.2" evidence="11"/>
<evidence type="ECO:0000256" key="6">
    <source>
        <dbReference type="ARBA" id="ARBA00022962"/>
    </source>
</evidence>
<comment type="catalytic activity">
    <reaction evidence="9 11">
        <text>5-[(5-phospho-1-deoxy-D-ribulos-1-ylimino)methylamino]-1-(5-phospho-beta-D-ribosyl)imidazole-4-carboxamide + L-glutamine = D-erythro-1-(imidazol-4-yl)glycerol 3-phosphate + 5-amino-1-(5-phospho-beta-D-ribosyl)imidazole-4-carboxamide + L-glutamate + H(+)</text>
        <dbReference type="Rhea" id="RHEA:24793"/>
        <dbReference type="ChEBI" id="CHEBI:15378"/>
        <dbReference type="ChEBI" id="CHEBI:29985"/>
        <dbReference type="ChEBI" id="CHEBI:58278"/>
        <dbReference type="ChEBI" id="CHEBI:58359"/>
        <dbReference type="ChEBI" id="CHEBI:58475"/>
        <dbReference type="ChEBI" id="CHEBI:58525"/>
        <dbReference type="EC" id="4.3.2.10"/>
    </reaction>
</comment>
<evidence type="ECO:0000256" key="7">
    <source>
        <dbReference type="ARBA" id="ARBA00023102"/>
    </source>
</evidence>
<feature type="active site" evidence="11">
    <location>
        <position position="183"/>
    </location>
</feature>
<dbReference type="GO" id="GO:0016829">
    <property type="term" value="F:lyase activity"/>
    <property type="evidence" value="ECO:0007669"/>
    <property type="project" value="UniProtKB-KW"/>
</dbReference>
<dbReference type="NCBIfam" id="TIGR01855">
    <property type="entry name" value="IMP_synth_hisH"/>
    <property type="match status" value="1"/>
</dbReference>
<keyword evidence="14" id="KW-1185">Reference proteome</keyword>
<comment type="caution">
    <text evidence="13">The sequence shown here is derived from an EMBL/GenBank/DDBJ whole genome shotgun (WGS) entry which is preliminary data.</text>
</comment>
<proteinExistence type="inferred from homology"/>
<evidence type="ECO:0000256" key="2">
    <source>
        <dbReference type="ARBA" id="ARBA00011152"/>
    </source>
</evidence>
<keyword evidence="4 11" id="KW-0028">Amino-acid biosynthesis</keyword>
<keyword evidence="5 11" id="KW-0378">Hydrolase</keyword>
<comment type="subunit">
    <text evidence="2 11">Heterodimer of HisH and HisF.</text>
</comment>
<accession>A0ABV8CBA5</accession>
<keyword evidence="3 11" id="KW-0963">Cytoplasm</keyword>
<dbReference type="PANTHER" id="PTHR42701:SF1">
    <property type="entry name" value="IMIDAZOLE GLYCEROL PHOSPHATE SYNTHASE SUBUNIT HISH"/>
    <property type="match status" value="1"/>
</dbReference>
<protein>
    <recommendedName>
        <fullName evidence="11">Imidazole glycerol phosphate synthase subunit HisH</fullName>
        <ecNumber evidence="11">4.3.2.10</ecNumber>
    </recommendedName>
    <alternativeName>
        <fullName evidence="11">IGP synthase glutaminase subunit</fullName>
        <ecNumber evidence="11">3.5.1.2</ecNumber>
    </alternativeName>
    <alternativeName>
        <fullName evidence="11">IGP synthase subunit HisH</fullName>
    </alternativeName>
    <alternativeName>
        <fullName evidence="11">ImGP synthase subunit HisH</fullName>
        <shortName evidence="11">IGPS subunit HisH</shortName>
    </alternativeName>
</protein>
<dbReference type="Proteomes" id="UP001595758">
    <property type="component" value="Unassembled WGS sequence"/>
</dbReference>
<comment type="pathway">
    <text evidence="1 11">Amino-acid biosynthesis; L-histidine biosynthesis; L-histidine from 5-phospho-alpha-D-ribose 1-diphosphate: step 5/9.</text>
</comment>
<keyword evidence="7 11" id="KW-0368">Histidine biosynthesis</keyword>
<feature type="active site" evidence="11">
    <location>
        <position position="181"/>
    </location>
</feature>
<organism evidence="13 14">
    <name type="scientific">Legionella dresdenensis</name>
    <dbReference type="NCBI Taxonomy" id="450200"/>
    <lineage>
        <taxon>Bacteria</taxon>
        <taxon>Pseudomonadati</taxon>
        <taxon>Pseudomonadota</taxon>
        <taxon>Gammaproteobacteria</taxon>
        <taxon>Legionellales</taxon>
        <taxon>Legionellaceae</taxon>
        <taxon>Legionella</taxon>
    </lineage>
</organism>
<reference evidence="14" key="1">
    <citation type="journal article" date="2019" name="Int. J. Syst. Evol. Microbiol.">
        <title>The Global Catalogue of Microorganisms (GCM) 10K type strain sequencing project: providing services to taxonomists for standard genome sequencing and annotation.</title>
        <authorList>
            <consortium name="The Broad Institute Genomics Platform"/>
            <consortium name="The Broad Institute Genome Sequencing Center for Infectious Disease"/>
            <person name="Wu L."/>
            <person name="Ma J."/>
        </authorList>
    </citation>
    <scope>NUCLEOTIDE SEQUENCE [LARGE SCALE GENOMIC DNA]</scope>
    <source>
        <strain evidence="14">CCUG 59858</strain>
    </source>
</reference>
<sequence length="204" mass="21838">MSSYIAIIDSGGANLTSLIMAIERLGAAAIVTDDRDTIMNAGQVILPGVGAAGFAMQRLAEKKLTVLIPELRQPVLGICLGMQLLCAHSEEGNTDCLGIIPLQVKKIQQAPFVPHMGWNTLLLTESASESILSAITTGDNFYFVHSYAVQAEARYTLATASHGEMFAACIRYRNFYGVQFHPEKSGQSGARLLASFLGSGRSSL</sequence>
<dbReference type="RefSeq" id="WP_382340077.1">
    <property type="nucleotide sequence ID" value="NZ_JBHSAB010000001.1"/>
</dbReference>
<dbReference type="EC" id="4.3.2.10" evidence="11"/>
<name>A0ABV8CBA5_9GAMM</name>
<dbReference type="InterPro" id="IPR017926">
    <property type="entry name" value="GATASE"/>
</dbReference>
<dbReference type="SUPFAM" id="SSF52317">
    <property type="entry name" value="Class I glutamine amidotransferase-like"/>
    <property type="match status" value="1"/>
</dbReference>
<evidence type="ECO:0000256" key="10">
    <source>
        <dbReference type="ARBA" id="ARBA00049534"/>
    </source>
</evidence>
<evidence type="ECO:0000256" key="1">
    <source>
        <dbReference type="ARBA" id="ARBA00005091"/>
    </source>
</evidence>
<evidence type="ECO:0000256" key="11">
    <source>
        <dbReference type="HAMAP-Rule" id="MF_00278"/>
    </source>
</evidence>
<dbReference type="PANTHER" id="PTHR42701">
    <property type="entry name" value="IMIDAZOLE GLYCEROL PHOSPHATE SYNTHASE SUBUNIT HISH"/>
    <property type="match status" value="1"/>
</dbReference>
<evidence type="ECO:0000256" key="5">
    <source>
        <dbReference type="ARBA" id="ARBA00022801"/>
    </source>
</evidence>
<dbReference type="InterPro" id="IPR010139">
    <property type="entry name" value="Imidazole-glycPsynth_HisH"/>
</dbReference>
<evidence type="ECO:0000259" key="12">
    <source>
        <dbReference type="Pfam" id="PF00117"/>
    </source>
</evidence>
<evidence type="ECO:0000256" key="9">
    <source>
        <dbReference type="ARBA" id="ARBA00047838"/>
    </source>
</evidence>
<dbReference type="EMBL" id="JBHSAB010000001">
    <property type="protein sequence ID" value="MFC3907579.1"/>
    <property type="molecule type" value="Genomic_DNA"/>
</dbReference>
<dbReference type="CDD" id="cd01748">
    <property type="entry name" value="GATase1_IGP_Synthase"/>
    <property type="match status" value="1"/>
</dbReference>
<comment type="subcellular location">
    <subcellularLocation>
        <location evidence="11">Cytoplasm</location>
    </subcellularLocation>
</comment>
<keyword evidence="8 11" id="KW-0456">Lyase</keyword>
<evidence type="ECO:0000313" key="14">
    <source>
        <dbReference type="Proteomes" id="UP001595758"/>
    </source>
</evidence>
<comment type="catalytic activity">
    <reaction evidence="10 11">
        <text>L-glutamine + H2O = L-glutamate + NH4(+)</text>
        <dbReference type="Rhea" id="RHEA:15889"/>
        <dbReference type="ChEBI" id="CHEBI:15377"/>
        <dbReference type="ChEBI" id="CHEBI:28938"/>
        <dbReference type="ChEBI" id="CHEBI:29985"/>
        <dbReference type="ChEBI" id="CHEBI:58359"/>
        <dbReference type="EC" id="3.5.1.2"/>
    </reaction>
</comment>
<keyword evidence="6 11" id="KW-0315">Glutamine amidotransferase</keyword>
<evidence type="ECO:0000256" key="8">
    <source>
        <dbReference type="ARBA" id="ARBA00023239"/>
    </source>
</evidence>
<evidence type="ECO:0000256" key="4">
    <source>
        <dbReference type="ARBA" id="ARBA00022605"/>
    </source>
</evidence>
<feature type="domain" description="Glutamine amidotransferase" evidence="12">
    <location>
        <begin position="7"/>
        <end position="196"/>
    </location>
</feature>
<dbReference type="PIRSF" id="PIRSF000495">
    <property type="entry name" value="Amidotransf_hisH"/>
    <property type="match status" value="1"/>
</dbReference>
<dbReference type="HAMAP" id="MF_00278">
    <property type="entry name" value="HisH"/>
    <property type="match status" value="1"/>
</dbReference>
<dbReference type="InterPro" id="IPR029062">
    <property type="entry name" value="Class_I_gatase-like"/>
</dbReference>
<dbReference type="Gene3D" id="3.40.50.880">
    <property type="match status" value="1"/>
</dbReference>
<evidence type="ECO:0000313" key="13">
    <source>
        <dbReference type="EMBL" id="MFC3907579.1"/>
    </source>
</evidence>
<dbReference type="Pfam" id="PF00117">
    <property type="entry name" value="GATase"/>
    <property type="match status" value="1"/>
</dbReference>